<name>A0A8E2JLX7_9PEZI</name>
<keyword evidence="3" id="KW-1185">Reference proteome</keyword>
<evidence type="ECO:0000313" key="2">
    <source>
        <dbReference type="EMBL" id="OCL01579.1"/>
    </source>
</evidence>
<feature type="region of interest" description="Disordered" evidence="1">
    <location>
        <begin position="81"/>
        <end position="111"/>
    </location>
</feature>
<feature type="compositionally biased region" description="Polar residues" evidence="1">
    <location>
        <begin position="97"/>
        <end position="111"/>
    </location>
</feature>
<dbReference type="Proteomes" id="UP000250140">
    <property type="component" value="Unassembled WGS sequence"/>
</dbReference>
<dbReference type="EMBL" id="KV751106">
    <property type="protein sequence ID" value="OCL01579.1"/>
    <property type="molecule type" value="Genomic_DNA"/>
</dbReference>
<organism evidence="2 3">
    <name type="scientific">Glonium stellatum</name>
    <dbReference type="NCBI Taxonomy" id="574774"/>
    <lineage>
        <taxon>Eukaryota</taxon>
        <taxon>Fungi</taxon>
        <taxon>Dikarya</taxon>
        <taxon>Ascomycota</taxon>
        <taxon>Pezizomycotina</taxon>
        <taxon>Dothideomycetes</taxon>
        <taxon>Pleosporomycetidae</taxon>
        <taxon>Gloniales</taxon>
        <taxon>Gloniaceae</taxon>
        <taxon>Glonium</taxon>
    </lineage>
</organism>
<proteinExistence type="predicted"/>
<evidence type="ECO:0000256" key="1">
    <source>
        <dbReference type="SAM" id="MobiDB-lite"/>
    </source>
</evidence>
<accession>A0A8E2JLX7</accession>
<reference evidence="2 3" key="1">
    <citation type="journal article" date="2016" name="Nat. Commun.">
        <title>Ectomycorrhizal ecology is imprinted in the genome of the dominant symbiotic fungus Cenococcum geophilum.</title>
        <authorList>
            <consortium name="DOE Joint Genome Institute"/>
            <person name="Peter M."/>
            <person name="Kohler A."/>
            <person name="Ohm R.A."/>
            <person name="Kuo A."/>
            <person name="Krutzmann J."/>
            <person name="Morin E."/>
            <person name="Arend M."/>
            <person name="Barry K.W."/>
            <person name="Binder M."/>
            <person name="Choi C."/>
            <person name="Clum A."/>
            <person name="Copeland A."/>
            <person name="Grisel N."/>
            <person name="Haridas S."/>
            <person name="Kipfer T."/>
            <person name="LaButti K."/>
            <person name="Lindquist E."/>
            <person name="Lipzen A."/>
            <person name="Maire R."/>
            <person name="Meier B."/>
            <person name="Mihaltcheva S."/>
            <person name="Molinier V."/>
            <person name="Murat C."/>
            <person name="Poggeler S."/>
            <person name="Quandt C.A."/>
            <person name="Sperisen C."/>
            <person name="Tritt A."/>
            <person name="Tisserant E."/>
            <person name="Crous P.W."/>
            <person name="Henrissat B."/>
            <person name="Nehls U."/>
            <person name="Egli S."/>
            <person name="Spatafora J.W."/>
            <person name="Grigoriev I.V."/>
            <person name="Martin F.M."/>
        </authorList>
    </citation>
    <scope>NUCLEOTIDE SEQUENCE [LARGE SCALE GENOMIC DNA]</scope>
    <source>
        <strain evidence="2 3">CBS 207.34</strain>
    </source>
</reference>
<gene>
    <name evidence="2" type="ORF">AOQ84DRAFT_357811</name>
</gene>
<sequence>MLPSGNVWCDQKDTCKFSMCKKKYAYHTVDEEMREKTTPKLAQRTFPGTPVPVHTKFLDTIMVAVPNTLSTQRVKKIIGRKATHTSTANRVGWSRTPDITSRTGTPVLSKSQKAARAFAEEKEKVEFVGDLPNLSKRAATPA</sequence>
<evidence type="ECO:0000313" key="3">
    <source>
        <dbReference type="Proteomes" id="UP000250140"/>
    </source>
</evidence>
<dbReference type="AlphaFoldDB" id="A0A8E2JLX7"/>
<protein>
    <submittedName>
        <fullName evidence="2">Uncharacterized protein</fullName>
    </submittedName>
</protein>